<evidence type="ECO:0000259" key="7">
    <source>
        <dbReference type="PROSITE" id="PS51296"/>
    </source>
</evidence>
<dbReference type="InterPro" id="IPR019546">
    <property type="entry name" value="TAT_signal_bac_arc"/>
</dbReference>
<dbReference type="EMBL" id="FOXB01000056">
    <property type="protein sequence ID" value="SFP91462.1"/>
    <property type="molecule type" value="Genomic_DNA"/>
</dbReference>
<dbReference type="InterPro" id="IPR017941">
    <property type="entry name" value="Rieske_2Fe-2S"/>
</dbReference>
<keyword evidence="4" id="KW-0408">Iron</keyword>
<name>A0A1I5U898_9BACT</name>
<dbReference type="InterPro" id="IPR036922">
    <property type="entry name" value="Rieske_2Fe-2S_sf"/>
</dbReference>
<sequence length="242" mass="26632">MNRRNFLKVVGATAAVIAVNPSSISQTLYASNGDLYKTYEKVKLVDKAGNPIVASKLKKETNYFFTYPYSGTPALLVDIGEPTKKNVKLVTEDGEEYIFKGGCGKNGSIVAVSAICPHQLTHPKPSDSFFNYVPKSGKTMAYKSGGVFVCSSHLSAYDPKEGAKKVSGPAPQGLATIIMEVDENDHLWAVGVLGPNKFHDYFKSFKPEFKAIYGNWRKAKKIVKVKTPVMLLSEYSKEIIQY</sequence>
<dbReference type="RefSeq" id="WP_092914096.1">
    <property type="nucleotide sequence ID" value="NZ_FOXB01000056.1"/>
</dbReference>
<keyword evidence="5" id="KW-0411">Iron-sulfur</keyword>
<reference evidence="8 9" key="1">
    <citation type="submission" date="2016-10" db="EMBL/GenBank/DDBJ databases">
        <authorList>
            <person name="de Groot N.N."/>
        </authorList>
    </citation>
    <scope>NUCLEOTIDE SEQUENCE [LARGE SCALE GENOMIC DNA]</scope>
    <source>
        <strain evidence="8 9">EP1-55-1</strain>
    </source>
</reference>
<dbReference type="OrthoDB" id="25106at2"/>
<evidence type="ECO:0000256" key="6">
    <source>
        <dbReference type="ARBA" id="ARBA00023157"/>
    </source>
</evidence>
<dbReference type="GO" id="GO:0051537">
    <property type="term" value="F:2 iron, 2 sulfur cluster binding"/>
    <property type="evidence" value="ECO:0007669"/>
    <property type="project" value="UniProtKB-KW"/>
</dbReference>
<dbReference type="SUPFAM" id="SSF50022">
    <property type="entry name" value="ISP domain"/>
    <property type="match status" value="1"/>
</dbReference>
<keyword evidence="9" id="KW-1185">Reference proteome</keyword>
<evidence type="ECO:0000256" key="4">
    <source>
        <dbReference type="ARBA" id="ARBA00023004"/>
    </source>
</evidence>
<protein>
    <submittedName>
        <fullName evidence="8">Tat (Twin-arginine translocation) pathway signal sequence</fullName>
    </submittedName>
</protein>
<dbReference type="NCBIfam" id="TIGR01409">
    <property type="entry name" value="TAT_signal_seq"/>
    <property type="match status" value="1"/>
</dbReference>
<evidence type="ECO:0000256" key="2">
    <source>
        <dbReference type="ARBA" id="ARBA00022714"/>
    </source>
</evidence>
<dbReference type="Proteomes" id="UP000199227">
    <property type="component" value="Unassembled WGS sequence"/>
</dbReference>
<keyword evidence="2" id="KW-0001">2Fe-2S</keyword>
<evidence type="ECO:0000313" key="8">
    <source>
        <dbReference type="EMBL" id="SFP91462.1"/>
    </source>
</evidence>
<evidence type="ECO:0000256" key="1">
    <source>
        <dbReference type="ARBA" id="ARBA00022505"/>
    </source>
</evidence>
<dbReference type="STRING" id="223786.SAMN05216234_15612"/>
<dbReference type="GO" id="GO:0046872">
    <property type="term" value="F:metal ion binding"/>
    <property type="evidence" value="ECO:0007669"/>
    <property type="project" value="UniProtKB-KW"/>
</dbReference>
<dbReference type="InterPro" id="IPR014349">
    <property type="entry name" value="Rieske_Fe-S_prot"/>
</dbReference>
<dbReference type="Gene3D" id="2.102.10.10">
    <property type="entry name" value="Rieske [2Fe-2S] iron-sulphur domain"/>
    <property type="match status" value="1"/>
</dbReference>
<dbReference type="PANTHER" id="PTHR10134">
    <property type="entry name" value="CYTOCHROME B-C1 COMPLEX SUBUNIT RIESKE, MITOCHONDRIAL"/>
    <property type="match status" value="1"/>
</dbReference>
<dbReference type="AlphaFoldDB" id="A0A1I5U898"/>
<feature type="domain" description="Rieske" evidence="7">
    <location>
        <begin position="76"/>
        <end position="188"/>
    </location>
</feature>
<keyword evidence="6" id="KW-1015">Disulfide bond</keyword>
<accession>A0A1I5U898</accession>
<proteinExistence type="predicted"/>
<keyword evidence="1" id="KW-0500">Molybdenum</keyword>
<organism evidence="8 9">
    <name type="scientific">Hydrogenimonas thermophila</name>
    <dbReference type="NCBI Taxonomy" id="223786"/>
    <lineage>
        <taxon>Bacteria</taxon>
        <taxon>Pseudomonadati</taxon>
        <taxon>Campylobacterota</taxon>
        <taxon>Epsilonproteobacteria</taxon>
        <taxon>Campylobacterales</taxon>
        <taxon>Hydrogenimonadaceae</taxon>
        <taxon>Hydrogenimonas</taxon>
    </lineage>
</organism>
<keyword evidence="3" id="KW-0479">Metal-binding</keyword>
<evidence type="ECO:0000313" key="9">
    <source>
        <dbReference type="Proteomes" id="UP000199227"/>
    </source>
</evidence>
<evidence type="ECO:0000256" key="5">
    <source>
        <dbReference type="ARBA" id="ARBA00023014"/>
    </source>
</evidence>
<dbReference type="PROSITE" id="PS51296">
    <property type="entry name" value="RIESKE"/>
    <property type="match status" value="1"/>
</dbReference>
<gene>
    <name evidence="8" type="ORF">SAMN05216234_15612</name>
</gene>
<evidence type="ECO:0000256" key="3">
    <source>
        <dbReference type="ARBA" id="ARBA00022723"/>
    </source>
</evidence>
<dbReference type="Pfam" id="PF00355">
    <property type="entry name" value="Rieske"/>
    <property type="match status" value="1"/>
</dbReference>